<dbReference type="InterPro" id="IPR029069">
    <property type="entry name" value="HotDog_dom_sf"/>
</dbReference>
<keyword evidence="2" id="KW-0378">Hydrolase</keyword>
<dbReference type="EMBL" id="UINC01044430">
    <property type="protein sequence ID" value="SVB49889.1"/>
    <property type="molecule type" value="Genomic_DNA"/>
</dbReference>
<dbReference type="Gene3D" id="3.10.129.10">
    <property type="entry name" value="Hotdog Thioesterase"/>
    <property type="match status" value="1"/>
</dbReference>
<dbReference type="PANTHER" id="PTHR31793">
    <property type="entry name" value="4-HYDROXYBENZOYL-COA THIOESTERASE FAMILY MEMBER"/>
    <property type="match status" value="1"/>
</dbReference>
<proteinExistence type="inferred from homology"/>
<gene>
    <name evidence="3" type="ORF">METZ01_LOCUS202743</name>
</gene>
<accession>A0A382EHJ8</accession>
<evidence type="ECO:0000256" key="2">
    <source>
        <dbReference type="ARBA" id="ARBA00022801"/>
    </source>
</evidence>
<dbReference type="PANTHER" id="PTHR31793:SF27">
    <property type="entry name" value="NOVEL THIOESTERASE SUPERFAMILY DOMAIN AND SAPOSIN A-TYPE DOMAIN CONTAINING PROTEIN (0610012H03RIK)"/>
    <property type="match status" value="1"/>
</dbReference>
<evidence type="ECO:0000313" key="3">
    <source>
        <dbReference type="EMBL" id="SVB49889.1"/>
    </source>
</evidence>
<dbReference type="SUPFAM" id="SSF54637">
    <property type="entry name" value="Thioesterase/thiol ester dehydrase-isomerase"/>
    <property type="match status" value="1"/>
</dbReference>
<name>A0A382EHJ8_9ZZZZ</name>
<evidence type="ECO:0008006" key="4">
    <source>
        <dbReference type="Google" id="ProtNLM"/>
    </source>
</evidence>
<sequence length="137" mass="15987">MDFEAEIEIEIPFYDVDLAGIVWHGNYVKYFEVARCVLLDKLNYNYIDMKESGFFWPVIDIRLRYVNPAKFKQKISVRAAIKEWENRLKINYLIVDTETGNRLIRGYSVQVAVDIMSGEMLFASPPILFEKLGLKAP</sequence>
<reference evidence="3" key="1">
    <citation type="submission" date="2018-05" db="EMBL/GenBank/DDBJ databases">
        <authorList>
            <person name="Lanie J.A."/>
            <person name="Ng W.-L."/>
            <person name="Kazmierczak K.M."/>
            <person name="Andrzejewski T.M."/>
            <person name="Davidsen T.M."/>
            <person name="Wayne K.J."/>
            <person name="Tettelin H."/>
            <person name="Glass J.I."/>
            <person name="Rusch D."/>
            <person name="Podicherti R."/>
            <person name="Tsui H.-C.T."/>
            <person name="Winkler M.E."/>
        </authorList>
    </citation>
    <scope>NUCLEOTIDE SEQUENCE</scope>
</reference>
<dbReference type="AlphaFoldDB" id="A0A382EHJ8"/>
<dbReference type="GO" id="GO:0047617">
    <property type="term" value="F:fatty acyl-CoA hydrolase activity"/>
    <property type="evidence" value="ECO:0007669"/>
    <property type="project" value="TreeGrafter"/>
</dbReference>
<organism evidence="3">
    <name type="scientific">marine metagenome</name>
    <dbReference type="NCBI Taxonomy" id="408172"/>
    <lineage>
        <taxon>unclassified sequences</taxon>
        <taxon>metagenomes</taxon>
        <taxon>ecological metagenomes</taxon>
    </lineage>
</organism>
<dbReference type="CDD" id="cd00586">
    <property type="entry name" value="4HBT"/>
    <property type="match status" value="1"/>
</dbReference>
<dbReference type="InterPro" id="IPR050563">
    <property type="entry name" value="4-hydroxybenzoyl-CoA_TE"/>
</dbReference>
<comment type="similarity">
    <text evidence="1">Belongs to the 4-hydroxybenzoyl-CoA thioesterase family.</text>
</comment>
<evidence type="ECO:0000256" key="1">
    <source>
        <dbReference type="ARBA" id="ARBA00005953"/>
    </source>
</evidence>
<dbReference type="Pfam" id="PF13279">
    <property type="entry name" value="4HBT_2"/>
    <property type="match status" value="1"/>
</dbReference>
<protein>
    <recommendedName>
        <fullName evidence="4">Thioesterase domain-containing protein</fullName>
    </recommendedName>
</protein>